<gene>
    <name evidence="1" type="ORF">SAMN06295981_0914</name>
</gene>
<dbReference type="Pfam" id="PF21893">
    <property type="entry name" value="DUF6918"/>
    <property type="match status" value="1"/>
</dbReference>
<keyword evidence="2" id="KW-1185">Reference proteome</keyword>
<dbReference type="OrthoDB" id="530636at2"/>
<organism evidence="1 2">
    <name type="scientific">Corynebacterium pollutisoli</name>
    <dbReference type="NCBI Taxonomy" id="1610489"/>
    <lineage>
        <taxon>Bacteria</taxon>
        <taxon>Bacillati</taxon>
        <taxon>Actinomycetota</taxon>
        <taxon>Actinomycetes</taxon>
        <taxon>Mycobacteriales</taxon>
        <taxon>Corynebacteriaceae</taxon>
        <taxon>Corynebacterium</taxon>
    </lineage>
</organism>
<dbReference type="EMBL" id="FXAR01000002">
    <property type="protein sequence ID" value="SMG17862.1"/>
    <property type="molecule type" value="Genomic_DNA"/>
</dbReference>
<proteinExistence type="predicted"/>
<evidence type="ECO:0000313" key="1">
    <source>
        <dbReference type="EMBL" id="SMG17862.1"/>
    </source>
</evidence>
<dbReference type="RefSeq" id="WP_085549053.1">
    <property type="nucleotide sequence ID" value="NZ_FXAR01000002.1"/>
</dbReference>
<dbReference type="Proteomes" id="UP000193309">
    <property type="component" value="Unassembled WGS sequence"/>
</dbReference>
<reference evidence="2" key="1">
    <citation type="submission" date="2017-04" db="EMBL/GenBank/DDBJ databases">
        <authorList>
            <person name="Varghese N."/>
            <person name="Submissions S."/>
        </authorList>
    </citation>
    <scope>NUCLEOTIDE SEQUENCE [LARGE SCALE GENOMIC DNA]</scope>
    <source>
        <strain evidence="2">VDS</strain>
    </source>
</reference>
<dbReference type="AlphaFoldDB" id="A0A1X7ISV6"/>
<dbReference type="STRING" id="1610489.SAMN06295981_0914"/>
<name>A0A1X7ISV6_9CORY</name>
<sequence length="147" mass="15458">MTDLSQLLTADKRDAVVADLAGFADATVAKQSGLTGTAIKAAVAAARKVDGDIVPKGINRMLPDVLGDLQPHWQAFRADEAATDFGTFLAGRGPQVVDSLMAIADRNAESISVAPLAKAYNGLRGKAAKLIEPEIPELGRILQKHMP</sequence>
<accession>A0A1X7ISV6</accession>
<evidence type="ECO:0000313" key="2">
    <source>
        <dbReference type="Proteomes" id="UP000193309"/>
    </source>
</evidence>
<dbReference type="InterPro" id="IPR054211">
    <property type="entry name" value="DUF6918"/>
</dbReference>
<protein>
    <submittedName>
        <fullName evidence="1">Uncharacterized protein</fullName>
    </submittedName>
</protein>